<name>A0A284RE95_ARMOS</name>
<dbReference type="Proteomes" id="UP000219338">
    <property type="component" value="Unassembled WGS sequence"/>
</dbReference>
<dbReference type="AlphaFoldDB" id="A0A284RE95"/>
<dbReference type="STRING" id="47428.A0A284RE95"/>
<feature type="region of interest" description="Disordered" evidence="1">
    <location>
        <begin position="38"/>
        <end position="187"/>
    </location>
</feature>
<sequence length="187" mass="19796">MHSAIPAPNLLAFNVSSTTSAPVPESQNRYAALSVKECNNDNDPDTPLNGCHDTSPARAQAKAVDPAGHEAESLSTRPLLTLGQTDANHHASSLCGETQSMKASGEKSTFTVTPIDIASLPRTTDGTKSESKDKLDNEAAQVERPSTPKVDVETQLGGETTARLPGQQRVPSTQETTTPQQRPSPVR</sequence>
<gene>
    <name evidence="2" type="ORF">ARMOST_10420</name>
</gene>
<organism evidence="2 3">
    <name type="scientific">Armillaria ostoyae</name>
    <name type="common">Armillaria root rot fungus</name>
    <dbReference type="NCBI Taxonomy" id="47428"/>
    <lineage>
        <taxon>Eukaryota</taxon>
        <taxon>Fungi</taxon>
        <taxon>Dikarya</taxon>
        <taxon>Basidiomycota</taxon>
        <taxon>Agaricomycotina</taxon>
        <taxon>Agaricomycetes</taxon>
        <taxon>Agaricomycetidae</taxon>
        <taxon>Agaricales</taxon>
        <taxon>Marasmiineae</taxon>
        <taxon>Physalacriaceae</taxon>
        <taxon>Armillaria</taxon>
    </lineage>
</organism>
<feature type="compositionally biased region" description="Polar residues" evidence="1">
    <location>
        <begin position="73"/>
        <end position="86"/>
    </location>
</feature>
<accession>A0A284RE95</accession>
<evidence type="ECO:0000313" key="3">
    <source>
        <dbReference type="Proteomes" id="UP000219338"/>
    </source>
</evidence>
<evidence type="ECO:0000313" key="2">
    <source>
        <dbReference type="EMBL" id="SJL07077.1"/>
    </source>
</evidence>
<feature type="compositionally biased region" description="Basic and acidic residues" evidence="1">
    <location>
        <begin position="125"/>
        <end position="137"/>
    </location>
</feature>
<feature type="compositionally biased region" description="Polar residues" evidence="1">
    <location>
        <begin position="95"/>
        <end position="112"/>
    </location>
</feature>
<proteinExistence type="predicted"/>
<protein>
    <submittedName>
        <fullName evidence="2">Uncharacterized protein</fullName>
    </submittedName>
</protein>
<reference evidence="3" key="1">
    <citation type="journal article" date="2017" name="Nat. Ecol. Evol.">
        <title>Genome expansion and lineage-specific genetic innovations in the forest pathogenic fungi Armillaria.</title>
        <authorList>
            <person name="Sipos G."/>
            <person name="Prasanna A.N."/>
            <person name="Walter M.C."/>
            <person name="O'Connor E."/>
            <person name="Balint B."/>
            <person name="Krizsan K."/>
            <person name="Kiss B."/>
            <person name="Hess J."/>
            <person name="Varga T."/>
            <person name="Slot J."/>
            <person name="Riley R."/>
            <person name="Boka B."/>
            <person name="Rigling D."/>
            <person name="Barry K."/>
            <person name="Lee J."/>
            <person name="Mihaltcheva S."/>
            <person name="LaButti K."/>
            <person name="Lipzen A."/>
            <person name="Waldron R."/>
            <person name="Moloney N.M."/>
            <person name="Sperisen C."/>
            <person name="Kredics L."/>
            <person name="Vagvoelgyi C."/>
            <person name="Patrignani A."/>
            <person name="Fitzpatrick D."/>
            <person name="Nagy I."/>
            <person name="Doyle S."/>
            <person name="Anderson J.B."/>
            <person name="Grigoriev I.V."/>
            <person name="Gueldener U."/>
            <person name="Muensterkoetter M."/>
            <person name="Nagy L.G."/>
        </authorList>
    </citation>
    <scope>NUCLEOTIDE SEQUENCE [LARGE SCALE GENOMIC DNA]</scope>
    <source>
        <strain evidence="3">C18/9</strain>
    </source>
</reference>
<feature type="compositionally biased region" description="Polar residues" evidence="1">
    <location>
        <begin position="169"/>
        <end position="187"/>
    </location>
</feature>
<dbReference type="EMBL" id="FUEG01000007">
    <property type="protein sequence ID" value="SJL07077.1"/>
    <property type="molecule type" value="Genomic_DNA"/>
</dbReference>
<evidence type="ECO:0000256" key="1">
    <source>
        <dbReference type="SAM" id="MobiDB-lite"/>
    </source>
</evidence>
<keyword evidence="3" id="KW-1185">Reference proteome</keyword>